<dbReference type="Pfam" id="PF00060">
    <property type="entry name" value="Lig_chan"/>
    <property type="match status" value="1"/>
</dbReference>
<evidence type="ECO:0000259" key="24">
    <source>
        <dbReference type="SMART" id="SM00079"/>
    </source>
</evidence>
<keyword evidence="5 23" id="KW-0732">Signal</keyword>
<dbReference type="AlphaFoldDB" id="A0A7K9KFV6"/>
<comment type="function">
    <text evidence="23">Receptor for glutamate that functions as a ligand-gated ion channel in the central nervous system and plays an important role in excitatory synaptic transmission. L-glutamate acts as an excitatory neurotransmitter at many synapses in the central nervous system.</text>
</comment>
<evidence type="ECO:0000256" key="21">
    <source>
        <dbReference type="PIRSR" id="PIRSR601508-2"/>
    </source>
</evidence>
<name>A0A7K9KFV6_9PASE</name>
<feature type="signal peptide" evidence="23">
    <location>
        <begin position="1"/>
        <end position="24"/>
    </location>
</feature>
<comment type="subcellular location">
    <subcellularLocation>
        <location evidence="18 23">Postsynaptic cell membrane</location>
        <topology evidence="18 23">Multi-pass membrane protein</topology>
    </subcellularLocation>
</comment>
<feature type="binding site" evidence="20">
    <location>
        <position position="497"/>
    </location>
    <ligand>
        <name>L-glutamate</name>
        <dbReference type="ChEBI" id="CHEBI:29985"/>
    </ligand>
</feature>
<dbReference type="InterPro" id="IPR015683">
    <property type="entry name" value="Ionotropic_Glu_rcpt"/>
</dbReference>
<evidence type="ECO:0000256" key="12">
    <source>
        <dbReference type="ARBA" id="ARBA00023170"/>
    </source>
</evidence>
<dbReference type="SMART" id="SM00079">
    <property type="entry name" value="PBPe"/>
    <property type="match status" value="1"/>
</dbReference>
<feature type="site" description="Crucial to convey clamshell closure to channel opening" evidence="21">
    <location>
        <position position="650"/>
    </location>
</feature>
<dbReference type="Gene3D" id="3.40.190.10">
    <property type="entry name" value="Periplasmic binding protein-like II"/>
    <property type="match status" value="2"/>
</dbReference>
<feature type="binding site" evidence="20">
    <location>
        <position position="502"/>
    </location>
    <ligand>
        <name>L-glutamate</name>
        <dbReference type="ChEBI" id="CHEBI:29985"/>
    </ligand>
</feature>
<keyword evidence="7 23" id="KW-0770">Synapse</keyword>
<evidence type="ECO:0000256" key="3">
    <source>
        <dbReference type="ARBA" id="ARBA00022553"/>
    </source>
</evidence>
<keyword evidence="8 23" id="KW-0406">Ion transport</keyword>
<feature type="site" description="Interaction with the cone snail toxin Con-ikot-ikot" evidence="21">
    <location>
        <position position="769"/>
    </location>
</feature>
<evidence type="ECO:0000256" key="2">
    <source>
        <dbReference type="ARBA" id="ARBA00022475"/>
    </source>
</evidence>
<evidence type="ECO:0000313" key="27">
    <source>
        <dbReference type="Proteomes" id="UP000523279"/>
    </source>
</evidence>
<keyword evidence="4 23" id="KW-0812">Transmembrane</keyword>
<evidence type="ECO:0000256" key="23">
    <source>
        <dbReference type="RuleBase" id="RU367118"/>
    </source>
</evidence>
<dbReference type="SUPFAM" id="SSF81324">
    <property type="entry name" value="Voltage-gated potassium channels"/>
    <property type="match status" value="1"/>
</dbReference>
<dbReference type="FunFam" id="3.40.190.10:FF:000666">
    <property type="entry name" value="Glutamate receptor, ionotropic, AMPA 2a"/>
    <property type="match status" value="1"/>
</dbReference>
<dbReference type="InterPro" id="IPR001828">
    <property type="entry name" value="ANF_lig-bd_rcpt"/>
</dbReference>
<comment type="catalytic activity">
    <reaction evidence="19">
        <text>Ca(2+)(in) = Ca(2+)(out)</text>
        <dbReference type="Rhea" id="RHEA:29671"/>
        <dbReference type="ChEBI" id="CHEBI:29108"/>
    </reaction>
</comment>
<dbReference type="Gene3D" id="1.10.287.70">
    <property type="match status" value="2"/>
</dbReference>
<evidence type="ECO:0000256" key="4">
    <source>
        <dbReference type="ARBA" id="ARBA00022692"/>
    </source>
</evidence>
<protein>
    <recommendedName>
        <fullName evidence="23">Glutamate receptor</fullName>
    </recommendedName>
</protein>
<keyword evidence="11 22" id="KW-1015">Disulfide bond</keyword>
<feature type="site" description="Interaction with the cone snail toxin Con-ikot-ikot" evidence="21">
    <location>
        <position position="470"/>
    </location>
</feature>
<evidence type="ECO:0000256" key="7">
    <source>
        <dbReference type="ARBA" id="ARBA00023018"/>
    </source>
</evidence>
<dbReference type="SUPFAM" id="SSF53850">
    <property type="entry name" value="Periplasmic binding protein-like II"/>
    <property type="match status" value="1"/>
</dbReference>
<evidence type="ECO:0000256" key="1">
    <source>
        <dbReference type="ARBA" id="ARBA00022448"/>
    </source>
</evidence>
<keyword evidence="15 23" id="KW-1071">Ligand-gated ion channel</keyword>
<evidence type="ECO:0000256" key="19">
    <source>
        <dbReference type="ARBA" id="ARBA00036634"/>
    </source>
</evidence>
<feature type="domain" description="Ionotropic glutamate receptor L-glutamate and glycine-binding" evidence="25">
    <location>
        <begin position="421"/>
        <end position="486"/>
    </location>
</feature>
<feature type="non-terminal residue" evidence="26">
    <location>
        <position position="879"/>
    </location>
</feature>
<evidence type="ECO:0000256" key="18">
    <source>
        <dbReference type="ARBA" id="ARBA00034104"/>
    </source>
</evidence>
<evidence type="ECO:0000256" key="8">
    <source>
        <dbReference type="ARBA" id="ARBA00023065"/>
    </source>
</evidence>
<feature type="site" description="Interaction with the cone snail toxin Con-ikot-ikot" evidence="21">
    <location>
        <position position="677"/>
    </location>
</feature>
<sequence length="879" mass="98407">MQKIMHISVFLAPVLWGLIWGVNSNSIQIGSPAAGTFPRGADQEYSAFRVGMVQYSTSEFRLTPHIDNLEVANSFAFSRGVFAIFGFYDKKSVNTITSFCGTLHVSFITPSFPTDGTHPFVIQMRPDLKGALLSLIEYYQWTKFAYLYDSDRGLSTLQAVLDSAAEKKWQVTAINVGNINNERKDETYRSLFQDLEVKKERRVILDCERDKVNDIVDQVITIGKHVKGYHYIIANLGFTDGDLSKIQFGGANVSGFQIVDYDDPVVSKFIQRWSTLEEKEYPGAHTSTIKYTSALTYDAVQVMTEAFRNLRKQRIEISRRGNAGDCLANPAVPWGHGVEIERALKQVQVEGLTGNIKFDQNGKRINFTINVMELKSTGPRKIGYWSEVDKMVVNPLDGPLGNESSGLENKTIIVTTILESPYVMMKKNHEMLEGNDRYEGYCVDLATEIAKHCGFKYKLTIVGDGKYGARDADTKIWNGMVGELVYGKADIAIAPLTITLVREEVIDFSKPFMSLGISIMIKKPQKSKPGVFSFLDPLAYEIWMCIVFAYIGVSVVLFLVSRFSPYEWHTEEFEDGRETQTNESTNEFGIFNSLWFSLGAFMQQGCDISPRSLSGRIVGGVWWFFTLIIISSYTANLAAFLTVERMVSPIESAEDLSKQTEIAYGTLDSGSTKEFFRRSKIAVFDKMWTYMKSAEPSVFVRTTAEGVARVRKSKGKYAYLLESTMNEYIEQRKPCDTMKVGGNLDSKGYGIATPKGSSLRTPVNLAVLKLSEQGILDKLKNKWWYDKGECGPKDSGSKEKTSALSLSNVAGVFYILVGGLGLAMLVALIEFCYKSRAEAKRMKVAKNAQNINPTSSQNSQNFATYKEGYNVYGIESVKI</sequence>
<dbReference type="PRINTS" id="PR00177">
    <property type="entry name" value="NMDARECEPTOR"/>
</dbReference>
<dbReference type="Pfam" id="PF01094">
    <property type="entry name" value="ANF_receptor"/>
    <property type="match status" value="1"/>
</dbReference>
<dbReference type="GO" id="GO:0045211">
    <property type="term" value="C:postsynaptic membrane"/>
    <property type="evidence" value="ECO:0007669"/>
    <property type="project" value="UniProtKB-SubCell"/>
</dbReference>
<evidence type="ECO:0000256" key="10">
    <source>
        <dbReference type="ARBA" id="ARBA00023139"/>
    </source>
</evidence>
<keyword evidence="16" id="KW-0449">Lipoprotein</keyword>
<feature type="binding site" evidence="20">
    <location>
        <position position="722"/>
    </location>
    <ligand>
        <name>L-glutamate</name>
        <dbReference type="ChEBI" id="CHEBI:29985"/>
    </ligand>
</feature>
<dbReference type="SMART" id="SM00918">
    <property type="entry name" value="Lig_chan-Glu_bd"/>
    <property type="match status" value="1"/>
</dbReference>
<evidence type="ECO:0000256" key="6">
    <source>
        <dbReference type="ARBA" id="ARBA00022989"/>
    </source>
</evidence>
<feature type="binding site" evidence="20">
    <location>
        <position position="671"/>
    </location>
    <ligand>
        <name>L-glutamate</name>
        <dbReference type="ChEBI" id="CHEBI:29985"/>
    </ligand>
</feature>
<dbReference type="InterPro" id="IPR019594">
    <property type="entry name" value="Glu/Gly-bd"/>
</dbReference>
<keyword evidence="9 23" id="KW-0472">Membrane</keyword>
<evidence type="ECO:0000256" key="11">
    <source>
        <dbReference type="ARBA" id="ARBA00023157"/>
    </source>
</evidence>
<keyword evidence="14 23" id="KW-0628">Postsynaptic cell membrane</keyword>
<proteinExistence type="inferred from homology"/>
<dbReference type="EMBL" id="VWZP01009082">
    <property type="protein sequence ID" value="NXH48465.1"/>
    <property type="molecule type" value="Genomic_DNA"/>
</dbReference>
<comment type="similarity">
    <text evidence="23">Belongs to the glutamate-gated ion channel (TC 1.A.10.1) family.</text>
</comment>
<evidence type="ECO:0000313" key="26">
    <source>
        <dbReference type="EMBL" id="NXH48465.1"/>
    </source>
</evidence>
<dbReference type="PANTHER" id="PTHR18966">
    <property type="entry name" value="IONOTROPIC GLUTAMATE RECEPTOR"/>
    <property type="match status" value="1"/>
</dbReference>
<dbReference type="InterPro" id="IPR028082">
    <property type="entry name" value="Peripla_BP_I"/>
</dbReference>
<dbReference type="FunFam" id="1.10.287.70:FF:000099">
    <property type="entry name" value="glutamate receptor 2 isoform X1"/>
    <property type="match status" value="1"/>
</dbReference>
<feature type="binding site" evidence="20">
    <location>
        <position position="672"/>
    </location>
    <ligand>
        <name>L-glutamate</name>
        <dbReference type="ChEBI" id="CHEBI:29985"/>
    </ligand>
</feature>
<keyword evidence="12 23" id="KW-0675">Receptor</keyword>
<feature type="binding site" evidence="20">
    <location>
        <position position="495"/>
    </location>
    <ligand>
        <name>L-glutamate</name>
        <dbReference type="ChEBI" id="CHEBI:29985"/>
    </ligand>
</feature>
<dbReference type="GO" id="GO:0022824">
    <property type="term" value="F:transmitter-gated monoatomic ion channel activity"/>
    <property type="evidence" value="ECO:0007669"/>
    <property type="project" value="UniProtKB-ARBA"/>
</dbReference>
<evidence type="ECO:0000256" key="5">
    <source>
        <dbReference type="ARBA" id="ARBA00022729"/>
    </source>
</evidence>
<feature type="non-terminal residue" evidence="26">
    <location>
        <position position="1"/>
    </location>
</feature>
<keyword evidence="27" id="KW-1185">Reference proteome</keyword>
<feature type="domain" description="Ionotropic glutamate receptor C-terminal" evidence="24">
    <location>
        <begin position="411"/>
        <end position="786"/>
    </location>
</feature>
<keyword evidence="3" id="KW-0597">Phosphoprotein</keyword>
<evidence type="ECO:0000256" key="22">
    <source>
        <dbReference type="PIRSR" id="PIRSR601508-3"/>
    </source>
</evidence>
<dbReference type="FunFam" id="3.40.190.10:FF:000001">
    <property type="entry name" value="Glutamate receptor ionotropic, kainate 2"/>
    <property type="match status" value="1"/>
</dbReference>
<evidence type="ECO:0000256" key="17">
    <source>
        <dbReference type="ARBA" id="ARBA00023303"/>
    </source>
</evidence>
<keyword evidence="17 23" id="KW-0407">Ion channel</keyword>
<gene>
    <name evidence="26" type="primary">Gria2</name>
    <name evidence="26" type="ORF">DICEXI_R06685</name>
</gene>
<keyword evidence="13" id="KW-0325">Glycoprotein</keyword>
<dbReference type="FunFam" id="3.40.50.2300:FF:000004">
    <property type="entry name" value="Glutamate receptor, ionotropic, AMPA 2"/>
    <property type="match status" value="1"/>
</dbReference>
<dbReference type="Gene3D" id="3.40.50.2300">
    <property type="match status" value="2"/>
</dbReference>
<dbReference type="InterPro" id="IPR001508">
    <property type="entry name" value="Iono_Glu_rcpt_met"/>
</dbReference>
<feature type="chain" id="PRO_5029940302" description="Glutamate receptor" evidence="23">
    <location>
        <begin position="25"/>
        <end position="879"/>
    </location>
</feature>
<dbReference type="CDD" id="cd13715">
    <property type="entry name" value="PBP2_iGluR_AMPA"/>
    <property type="match status" value="1"/>
</dbReference>
<dbReference type="FunFam" id="1.10.287.70:FF:000067">
    <property type="entry name" value="glutamate receptor 2 isoform X1"/>
    <property type="match status" value="1"/>
</dbReference>
<dbReference type="Proteomes" id="UP000523279">
    <property type="component" value="Unassembled WGS sequence"/>
</dbReference>
<evidence type="ECO:0000256" key="15">
    <source>
        <dbReference type="ARBA" id="ARBA00023286"/>
    </source>
</evidence>
<organism evidence="26 27">
    <name type="scientific">Dicaeum eximium</name>
    <dbReference type="NCBI Taxonomy" id="667154"/>
    <lineage>
        <taxon>Eukaryota</taxon>
        <taxon>Metazoa</taxon>
        <taxon>Chordata</taxon>
        <taxon>Craniata</taxon>
        <taxon>Vertebrata</taxon>
        <taxon>Euteleostomi</taxon>
        <taxon>Archelosauria</taxon>
        <taxon>Archosauria</taxon>
        <taxon>Dinosauria</taxon>
        <taxon>Saurischia</taxon>
        <taxon>Theropoda</taxon>
        <taxon>Coelurosauria</taxon>
        <taxon>Aves</taxon>
        <taxon>Neognathae</taxon>
        <taxon>Neoaves</taxon>
        <taxon>Telluraves</taxon>
        <taxon>Australaves</taxon>
        <taxon>Passeriformes</taxon>
        <taxon>Passeroidea</taxon>
        <taxon>Dicaeidae</taxon>
        <taxon>Dicaeum</taxon>
    </lineage>
</organism>
<dbReference type="GO" id="GO:0007166">
    <property type="term" value="P:cell surface receptor signaling pathway"/>
    <property type="evidence" value="ECO:0007669"/>
    <property type="project" value="UniProtKB-ARBA"/>
</dbReference>
<reference evidence="26 27" key="1">
    <citation type="submission" date="2019-09" db="EMBL/GenBank/DDBJ databases">
        <title>Bird 10,000 Genomes (B10K) Project - Family phase.</title>
        <authorList>
            <person name="Zhang G."/>
        </authorList>
    </citation>
    <scope>NUCLEOTIDE SEQUENCE [LARGE SCALE GENOMIC DNA]</scope>
    <source>
        <strain evidence="26">B10K-DU-001-34</strain>
        <tissue evidence="26">Muscle</tissue>
    </source>
</reference>
<evidence type="ECO:0000256" key="13">
    <source>
        <dbReference type="ARBA" id="ARBA00023180"/>
    </source>
</evidence>
<keyword evidence="10" id="KW-0564">Palmitate</keyword>
<feature type="disulfide bond" evidence="22">
    <location>
        <begin position="735"/>
        <end position="790"/>
    </location>
</feature>
<comment type="caution">
    <text evidence="26">The sequence shown here is derived from an EMBL/GenBank/DDBJ whole genome shotgun (WGS) entry which is preliminary data.</text>
</comment>
<dbReference type="InterPro" id="IPR001320">
    <property type="entry name" value="Iontro_rcpt_C"/>
</dbReference>
<evidence type="ECO:0000256" key="14">
    <source>
        <dbReference type="ARBA" id="ARBA00023257"/>
    </source>
</evidence>
<evidence type="ECO:0000256" key="20">
    <source>
        <dbReference type="PIRSR" id="PIRSR601508-1"/>
    </source>
</evidence>
<keyword evidence="1 23" id="KW-0813">Transport</keyword>
<evidence type="ECO:0000256" key="9">
    <source>
        <dbReference type="ARBA" id="ARBA00023136"/>
    </source>
</evidence>
<dbReference type="Pfam" id="PF10613">
    <property type="entry name" value="Lig_chan-Glu_bd"/>
    <property type="match status" value="1"/>
</dbReference>
<feature type="transmembrane region" description="Helical" evidence="23">
    <location>
        <begin position="811"/>
        <end position="833"/>
    </location>
</feature>
<accession>A0A7K9KFV6</accession>
<dbReference type="SUPFAM" id="SSF53822">
    <property type="entry name" value="Periplasmic binding protein-like I"/>
    <property type="match status" value="1"/>
</dbReference>
<feature type="transmembrane region" description="Helical" evidence="23">
    <location>
        <begin position="538"/>
        <end position="560"/>
    </location>
</feature>
<keyword evidence="6 23" id="KW-1133">Transmembrane helix</keyword>
<evidence type="ECO:0000259" key="25">
    <source>
        <dbReference type="SMART" id="SM00918"/>
    </source>
</evidence>
<keyword evidence="2 23" id="KW-1003">Cell membrane</keyword>
<evidence type="ECO:0000256" key="16">
    <source>
        <dbReference type="ARBA" id="ARBA00023288"/>
    </source>
</evidence>
<feature type="transmembrane region" description="Helical" evidence="23">
    <location>
        <begin position="621"/>
        <end position="643"/>
    </location>
</feature>